<dbReference type="GO" id="GO:0008237">
    <property type="term" value="F:metallopeptidase activity"/>
    <property type="evidence" value="ECO:0007669"/>
    <property type="project" value="UniProtKB-KW"/>
</dbReference>
<evidence type="ECO:0000313" key="10">
    <source>
        <dbReference type="Proteomes" id="UP000244956"/>
    </source>
</evidence>
<evidence type="ECO:0000313" key="9">
    <source>
        <dbReference type="EMBL" id="PWD99612.1"/>
    </source>
</evidence>
<comment type="similarity">
    <text evidence="1">Belongs to the peptidase M16 family.</text>
</comment>
<dbReference type="InterPro" id="IPR050626">
    <property type="entry name" value="Peptidase_M16"/>
</dbReference>
<keyword evidence="2" id="KW-0645">Protease</keyword>
<evidence type="ECO:0000256" key="4">
    <source>
        <dbReference type="ARBA" id="ARBA00022833"/>
    </source>
</evidence>
<accession>A0A2U2B986</accession>
<dbReference type="GO" id="GO:0046872">
    <property type="term" value="F:metal ion binding"/>
    <property type="evidence" value="ECO:0007669"/>
    <property type="project" value="InterPro"/>
</dbReference>
<reference evidence="9 10" key="1">
    <citation type="submission" date="2018-05" db="EMBL/GenBank/DDBJ databases">
        <title>Marinilabilia rubrum sp. nov., isolated from saltern sediment.</title>
        <authorList>
            <person name="Zhang R."/>
        </authorList>
    </citation>
    <scope>NUCLEOTIDE SEQUENCE [LARGE SCALE GENOMIC DNA]</scope>
    <source>
        <strain evidence="9 10">WTE16</strain>
    </source>
</reference>
<dbReference type="EMBL" id="QEWP01000006">
    <property type="protein sequence ID" value="PWD99612.1"/>
    <property type="molecule type" value="Genomic_DNA"/>
</dbReference>
<feature type="domain" description="Peptidase M16 C-terminal" evidence="8">
    <location>
        <begin position="194"/>
        <end position="369"/>
    </location>
</feature>
<keyword evidence="4" id="KW-0862">Zinc</keyword>
<feature type="domain" description="Peptidase M16 N-terminal" evidence="7">
    <location>
        <begin position="37"/>
        <end position="159"/>
    </location>
</feature>
<dbReference type="PANTHER" id="PTHR43690:SF17">
    <property type="entry name" value="PROTEIN YHJJ"/>
    <property type="match status" value="1"/>
</dbReference>
<dbReference type="AlphaFoldDB" id="A0A2U2B986"/>
<evidence type="ECO:0000256" key="2">
    <source>
        <dbReference type="ARBA" id="ARBA00022670"/>
    </source>
</evidence>
<sequence>MKNLIYFFLLAIPSILMAKEKPVVDFIEYDLDNGLHVIIYHDVNEPNVIVGTKYHVGSKNEDPDRTGFAHFFEHLLFHGTKNIPQGEFENTIMNAGGYCNAYTSYDVTYYYQLLPAHEYKLGLWAESERMLHPVITEEGINREREIVKEEKRMRYDNKPLGNAYNDMMGAMFPYETYGHGMIGSMEDLNASSIKDFDAFFEKYYVPNNACLVVAGNVNIPDTKQWIEYYFKDIPKGNAIKRPTNFDPPSKKEKIIEKTKEGLKKTAVALNYYAMPETHDDAYVMNVIAAILSGNSDYSYFEKEILEEEDTIINHVSASSELWEKVGALRIKGKLDVANQEEYLISKVENQLERLKNEPVEDYVLQQVLNAFEVNYTDFYFHAESLADMITNYYHLWGDASEFNNAIEHYTSITSEDIQRVARKYFTKDNRVTIIYHPEK</sequence>
<evidence type="ECO:0000256" key="6">
    <source>
        <dbReference type="SAM" id="SignalP"/>
    </source>
</evidence>
<dbReference type="SUPFAM" id="SSF63411">
    <property type="entry name" value="LuxS/MPP-like metallohydrolase"/>
    <property type="match status" value="2"/>
</dbReference>
<evidence type="ECO:0000259" key="7">
    <source>
        <dbReference type="Pfam" id="PF00675"/>
    </source>
</evidence>
<dbReference type="InterPro" id="IPR007863">
    <property type="entry name" value="Peptidase_M16_C"/>
</dbReference>
<dbReference type="Pfam" id="PF00675">
    <property type="entry name" value="Peptidase_M16"/>
    <property type="match status" value="1"/>
</dbReference>
<dbReference type="OrthoDB" id="9811314at2"/>
<evidence type="ECO:0000259" key="8">
    <source>
        <dbReference type="Pfam" id="PF05193"/>
    </source>
</evidence>
<dbReference type="InterPro" id="IPR011765">
    <property type="entry name" value="Pept_M16_N"/>
</dbReference>
<dbReference type="RefSeq" id="WP_109264152.1">
    <property type="nucleotide sequence ID" value="NZ_QEWP01000006.1"/>
</dbReference>
<organism evidence="9 10">
    <name type="scientific">Marinilabilia rubra</name>
    <dbReference type="NCBI Taxonomy" id="2162893"/>
    <lineage>
        <taxon>Bacteria</taxon>
        <taxon>Pseudomonadati</taxon>
        <taxon>Bacteroidota</taxon>
        <taxon>Bacteroidia</taxon>
        <taxon>Marinilabiliales</taxon>
        <taxon>Marinilabiliaceae</taxon>
        <taxon>Marinilabilia</taxon>
    </lineage>
</organism>
<keyword evidence="5" id="KW-0482">Metalloprotease</keyword>
<keyword evidence="6" id="KW-0732">Signal</keyword>
<comment type="caution">
    <text evidence="9">The sequence shown here is derived from an EMBL/GenBank/DDBJ whole genome shotgun (WGS) entry which is preliminary data.</text>
</comment>
<dbReference type="InterPro" id="IPR011249">
    <property type="entry name" value="Metalloenz_LuxS/M16"/>
</dbReference>
<dbReference type="Pfam" id="PF05193">
    <property type="entry name" value="Peptidase_M16_C"/>
    <property type="match status" value="1"/>
</dbReference>
<keyword evidence="10" id="KW-1185">Reference proteome</keyword>
<proteinExistence type="inferred from homology"/>
<gene>
    <name evidence="9" type="ORF">DDZ16_09195</name>
</gene>
<dbReference type="Proteomes" id="UP000244956">
    <property type="component" value="Unassembled WGS sequence"/>
</dbReference>
<protein>
    <submittedName>
        <fullName evidence="9">Peptidase M16</fullName>
    </submittedName>
</protein>
<feature type="chain" id="PRO_5015600226" evidence="6">
    <location>
        <begin position="19"/>
        <end position="439"/>
    </location>
</feature>
<evidence type="ECO:0000256" key="5">
    <source>
        <dbReference type="ARBA" id="ARBA00023049"/>
    </source>
</evidence>
<evidence type="ECO:0000256" key="1">
    <source>
        <dbReference type="ARBA" id="ARBA00007261"/>
    </source>
</evidence>
<dbReference type="PANTHER" id="PTHR43690">
    <property type="entry name" value="NARDILYSIN"/>
    <property type="match status" value="1"/>
</dbReference>
<dbReference type="Gene3D" id="3.30.830.10">
    <property type="entry name" value="Metalloenzyme, LuxS/M16 peptidase-like"/>
    <property type="match status" value="2"/>
</dbReference>
<name>A0A2U2B986_9BACT</name>
<dbReference type="GO" id="GO:0006508">
    <property type="term" value="P:proteolysis"/>
    <property type="evidence" value="ECO:0007669"/>
    <property type="project" value="UniProtKB-KW"/>
</dbReference>
<keyword evidence="3" id="KW-0378">Hydrolase</keyword>
<feature type="signal peptide" evidence="6">
    <location>
        <begin position="1"/>
        <end position="18"/>
    </location>
</feature>
<evidence type="ECO:0000256" key="3">
    <source>
        <dbReference type="ARBA" id="ARBA00022801"/>
    </source>
</evidence>